<dbReference type="CDD" id="cd17870">
    <property type="entry name" value="GPN1"/>
    <property type="match status" value="1"/>
</dbReference>
<dbReference type="PANTHER" id="PTHR21231:SF8">
    <property type="entry name" value="GPN-LOOP GTPASE 1"/>
    <property type="match status" value="1"/>
</dbReference>
<evidence type="ECO:0000256" key="5">
    <source>
        <dbReference type="ARBA" id="ARBA00023054"/>
    </source>
</evidence>
<evidence type="ECO:0000256" key="9">
    <source>
        <dbReference type="RuleBase" id="RU365059"/>
    </source>
</evidence>
<sequence>MEVDEQIEIKDDSANDTNINAEKIDKKQPICVIILGMAGSGKSSLCTKLVQHLFGKNRPPYVINCDPACLRVDYPCNIDIRDSIHYKNVMEKYRLGPNGSIITSLNLFVTRFDQVLDLVDKRKESYSYVLLDTPGQVEVFTWSASGSIITEALASKYPTVILFVIDTVRSHNPTTFMSNMLYACSIMYKYKLPIIVALNKTDIIDHQFAMEWMQNSEIFETAINEDPTYMACLNQSLVSALDIFYQDLSVIGISSKTGTGFDQLIDAIDNARIDYEQNYRPELDRQQQPQSSSTSTTMEELEQKTNQISLKDQEQDTGTSNNNKQATTTTGNDDLITFGKRRINMDLHSSSSSFGTHTQAHKEKNDLGTVSIFIDVN</sequence>
<evidence type="ECO:0000313" key="13">
    <source>
        <dbReference type="Proteomes" id="UP000790347"/>
    </source>
</evidence>
<dbReference type="GO" id="GO:0005737">
    <property type="term" value="C:cytoplasm"/>
    <property type="evidence" value="ECO:0007669"/>
    <property type="project" value="UniProtKB-SubCell"/>
</dbReference>
<evidence type="ECO:0000256" key="8">
    <source>
        <dbReference type="ARBA" id="ARBA00055682"/>
    </source>
</evidence>
<evidence type="ECO:0000313" key="12">
    <source>
        <dbReference type="EMBL" id="KAH9522230.1"/>
    </source>
</evidence>
<evidence type="ECO:0000256" key="3">
    <source>
        <dbReference type="ARBA" id="ARBA00022741"/>
    </source>
</evidence>
<proteinExistence type="inferred from homology"/>
<dbReference type="GO" id="GO:0005525">
    <property type="term" value="F:GTP binding"/>
    <property type="evidence" value="ECO:0007669"/>
    <property type="project" value="UniProtKB-KW"/>
</dbReference>
<keyword evidence="7" id="KW-0539">Nucleus</keyword>
<comment type="caution">
    <text evidence="12">The sequence shown here is derived from an EMBL/GenBank/DDBJ whole genome shotgun (WGS) entry which is preliminary data.</text>
</comment>
<dbReference type="EMBL" id="ASGP02000002">
    <property type="protein sequence ID" value="KAH9522230.1"/>
    <property type="molecule type" value="Genomic_DNA"/>
</dbReference>
<dbReference type="InterPro" id="IPR027417">
    <property type="entry name" value="P-loop_NTPase"/>
</dbReference>
<feature type="region of interest" description="Disordered" evidence="10">
    <location>
        <begin position="279"/>
        <end position="337"/>
    </location>
</feature>
<reference evidence="12" key="2">
    <citation type="journal article" date="2022" name="Res Sq">
        <title>Comparative Genomics Reveals Insights into the Divergent Evolution of Astigmatic Mites and Household Pest Adaptations.</title>
        <authorList>
            <person name="Xiong Q."/>
            <person name="Wan A.T.-Y."/>
            <person name="Liu X.-Y."/>
            <person name="Fung C.S.-H."/>
            <person name="Xiao X."/>
            <person name="Malainual N."/>
            <person name="Hou J."/>
            <person name="Wang L."/>
            <person name="Wang M."/>
            <person name="Yang K."/>
            <person name="Cui Y."/>
            <person name="Leung E."/>
            <person name="Nong W."/>
            <person name="Shin S.-K."/>
            <person name="Au S."/>
            <person name="Jeong K.Y."/>
            <person name="Chew F.T."/>
            <person name="Hui J."/>
            <person name="Leung T.F."/>
            <person name="Tungtrongchitr A."/>
            <person name="Zhong N."/>
            <person name="Liu Z."/>
            <person name="Tsui S."/>
        </authorList>
    </citation>
    <scope>NUCLEOTIDE SEQUENCE</scope>
    <source>
        <strain evidence="12">Derf</strain>
        <tissue evidence="12">Whole organism</tissue>
    </source>
</reference>
<feature type="compositionally biased region" description="Low complexity" evidence="10">
    <location>
        <begin position="286"/>
        <end position="297"/>
    </location>
</feature>
<comment type="similarity">
    <text evidence="1 9">Belongs to the GPN-loop GTPase family.</text>
</comment>
<keyword evidence="5" id="KW-0175">Coiled coil</keyword>
<gene>
    <name evidence="12" type="primary">GPN1_1</name>
    <name evidence="12" type="ORF">DERF_005821</name>
</gene>
<dbReference type="Gene3D" id="3.40.50.300">
    <property type="entry name" value="P-loop containing nucleotide triphosphate hydrolases"/>
    <property type="match status" value="1"/>
</dbReference>
<keyword evidence="13" id="KW-1185">Reference proteome</keyword>
<comment type="subunit">
    <text evidence="9">Binds to RNA polymerase II.</text>
</comment>
<comment type="function">
    <text evidence="8 9">Small GTPase required for proper nuclear import of RNA polymerase II (RNAPII). May act at an RNAP assembly step prior to nuclear import.</text>
</comment>
<evidence type="ECO:0000256" key="4">
    <source>
        <dbReference type="ARBA" id="ARBA00022801"/>
    </source>
</evidence>
<feature type="domain" description="AAA+ ATPase" evidence="11">
    <location>
        <begin position="28"/>
        <end position="192"/>
    </location>
</feature>
<evidence type="ECO:0000256" key="1">
    <source>
        <dbReference type="ARBA" id="ARBA00005290"/>
    </source>
</evidence>
<dbReference type="PANTHER" id="PTHR21231">
    <property type="entry name" value="XPA-BINDING PROTEIN 1-RELATED"/>
    <property type="match status" value="1"/>
</dbReference>
<organism evidence="12 13">
    <name type="scientific">Dermatophagoides farinae</name>
    <name type="common">American house dust mite</name>
    <dbReference type="NCBI Taxonomy" id="6954"/>
    <lineage>
        <taxon>Eukaryota</taxon>
        <taxon>Metazoa</taxon>
        <taxon>Ecdysozoa</taxon>
        <taxon>Arthropoda</taxon>
        <taxon>Chelicerata</taxon>
        <taxon>Arachnida</taxon>
        <taxon>Acari</taxon>
        <taxon>Acariformes</taxon>
        <taxon>Sarcoptiformes</taxon>
        <taxon>Astigmata</taxon>
        <taxon>Psoroptidia</taxon>
        <taxon>Analgoidea</taxon>
        <taxon>Pyroglyphidae</taxon>
        <taxon>Dermatophagoidinae</taxon>
        <taxon>Dermatophagoides</taxon>
    </lineage>
</organism>
<dbReference type="InterPro" id="IPR003593">
    <property type="entry name" value="AAA+_ATPase"/>
</dbReference>
<dbReference type="AlphaFoldDB" id="A0A922I6D5"/>
<dbReference type="GO" id="GO:0005634">
    <property type="term" value="C:nucleus"/>
    <property type="evidence" value="ECO:0007669"/>
    <property type="project" value="UniProtKB-SubCell"/>
</dbReference>
<comment type="subcellular location">
    <subcellularLocation>
        <location evidence="9">Cytoplasm</location>
    </subcellularLocation>
    <subcellularLocation>
        <location evidence="9">Nucleus</location>
    </subcellularLocation>
</comment>
<keyword evidence="2 9" id="KW-0963">Cytoplasm</keyword>
<dbReference type="SUPFAM" id="SSF52540">
    <property type="entry name" value="P-loop containing nucleoside triphosphate hydrolases"/>
    <property type="match status" value="1"/>
</dbReference>
<dbReference type="InterPro" id="IPR030230">
    <property type="entry name" value="Gpn1/Npa3/XAB1"/>
</dbReference>
<dbReference type="InterPro" id="IPR004130">
    <property type="entry name" value="Gpn"/>
</dbReference>
<evidence type="ECO:0000256" key="7">
    <source>
        <dbReference type="ARBA" id="ARBA00023242"/>
    </source>
</evidence>
<feature type="compositionally biased region" description="Polar residues" evidence="10">
    <location>
        <begin position="304"/>
        <end position="332"/>
    </location>
</feature>
<reference evidence="12" key="1">
    <citation type="submission" date="2013-05" db="EMBL/GenBank/DDBJ databases">
        <authorList>
            <person name="Yim A.K.Y."/>
            <person name="Chan T.F."/>
            <person name="Ji K.M."/>
            <person name="Liu X.Y."/>
            <person name="Zhou J.W."/>
            <person name="Li R.Q."/>
            <person name="Yang K.Y."/>
            <person name="Li J."/>
            <person name="Li M."/>
            <person name="Law P.T.W."/>
            <person name="Wu Y.L."/>
            <person name="Cai Z.L."/>
            <person name="Qin H."/>
            <person name="Bao Y."/>
            <person name="Leung R.K.K."/>
            <person name="Ng P.K.S."/>
            <person name="Zou J."/>
            <person name="Zhong X.J."/>
            <person name="Ran P.X."/>
            <person name="Zhong N.S."/>
            <person name="Liu Z.G."/>
            <person name="Tsui S.K.W."/>
        </authorList>
    </citation>
    <scope>NUCLEOTIDE SEQUENCE</scope>
    <source>
        <strain evidence="12">Derf</strain>
        <tissue evidence="12">Whole organism</tissue>
    </source>
</reference>
<dbReference type="GO" id="GO:0003924">
    <property type="term" value="F:GTPase activity"/>
    <property type="evidence" value="ECO:0007669"/>
    <property type="project" value="InterPro"/>
</dbReference>
<dbReference type="FunFam" id="3.40.50.300:FF:000888">
    <property type="entry name" value="GPN-loop GTPase 1"/>
    <property type="match status" value="1"/>
</dbReference>
<keyword evidence="4 9" id="KW-0378">Hydrolase</keyword>
<name>A0A922I6D5_DERFA</name>
<evidence type="ECO:0000256" key="2">
    <source>
        <dbReference type="ARBA" id="ARBA00022490"/>
    </source>
</evidence>
<protein>
    <recommendedName>
        <fullName evidence="9">GPN-loop GTPase</fullName>
        <ecNumber evidence="9">3.6.5.-</ecNumber>
    </recommendedName>
</protein>
<evidence type="ECO:0000259" key="11">
    <source>
        <dbReference type="SMART" id="SM00382"/>
    </source>
</evidence>
<evidence type="ECO:0000256" key="10">
    <source>
        <dbReference type="SAM" id="MobiDB-lite"/>
    </source>
</evidence>
<keyword evidence="6 9" id="KW-0342">GTP-binding</keyword>
<accession>A0A922I6D5</accession>
<keyword evidence="3 9" id="KW-0547">Nucleotide-binding</keyword>
<dbReference type="SMART" id="SM00382">
    <property type="entry name" value="AAA"/>
    <property type="match status" value="1"/>
</dbReference>
<dbReference type="Proteomes" id="UP000790347">
    <property type="component" value="Unassembled WGS sequence"/>
</dbReference>
<dbReference type="EC" id="3.6.5.-" evidence="9"/>
<evidence type="ECO:0000256" key="6">
    <source>
        <dbReference type="ARBA" id="ARBA00023134"/>
    </source>
</evidence>
<dbReference type="Pfam" id="PF03029">
    <property type="entry name" value="ATP_bind_1"/>
    <property type="match status" value="1"/>
</dbReference>